<reference evidence="9" key="1">
    <citation type="submission" date="2025-08" db="UniProtKB">
        <authorList>
            <consortium name="RefSeq"/>
        </authorList>
    </citation>
    <scope>IDENTIFICATION</scope>
    <source>
        <tissue evidence="9">Whole insect</tissue>
    </source>
</reference>
<evidence type="ECO:0000313" key="9">
    <source>
        <dbReference type="RefSeq" id="XP_028150325.1"/>
    </source>
</evidence>
<dbReference type="SUPFAM" id="SSF53955">
    <property type="entry name" value="Lysozyme-like"/>
    <property type="match status" value="1"/>
</dbReference>
<dbReference type="PANTHER" id="PTHR11407:SF63">
    <property type="entry name" value="LYSOZYME C"/>
    <property type="match status" value="1"/>
</dbReference>
<organism evidence="9">
    <name type="scientific">Diabrotica virgifera virgifera</name>
    <name type="common">western corn rootworm</name>
    <dbReference type="NCBI Taxonomy" id="50390"/>
    <lineage>
        <taxon>Eukaryota</taxon>
        <taxon>Metazoa</taxon>
        <taxon>Ecdysozoa</taxon>
        <taxon>Arthropoda</taxon>
        <taxon>Hexapoda</taxon>
        <taxon>Insecta</taxon>
        <taxon>Pterygota</taxon>
        <taxon>Neoptera</taxon>
        <taxon>Endopterygota</taxon>
        <taxon>Coleoptera</taxon>
        <taxon>Polyphaga</taxon>
        <taxon>Cucujiformia</taxon>
        <taxon>Chrysomeloidea</taxon>
        <taxon>Chrysomelidae</taxon>
        <taxon>Galerucinae</taxon>
        <taxon>Diabroticina</taxon>
        <taxon>Diabroticites</taxon>
        <taxon>Diabrotica</taxon>
    </lineage>
</organism>
<keyword evidence="7" id="KW-0732">Signal</keyword>
<dbReference type="Pfam" id="PF00062">
    <property type="entry name" value="Lys"/>
    <property type="match status" value="1"/>
</dbReference>
<evidence type="ECO:0000256" key="1">
    <source>
        <dbReference type="ARBA" id="ARBA00000632"/>
    </source>
</evidence>
<evidence type="ECO:0000256" key="3">
    <source>
        <dbReference type="ARBA" id="ARBA00022638"/>
    </source>
</evidence>
<evidence type="ECO:0000256" key="2">
    <source>
        <dbReference type="ARBA" id="ARBA00012732"/>
    </source>
</evidence>
<comment type="catalytic activity">
    <reaction evidence="1">
        <text>Hydrolysis of (1-&gt;4)-beta-linkages between N-acetylmuramic acid and N-acetyl-D-glucosamine residues in a peptidoglycan and between N-acetyl-D-glucosamine residues in chitodextrins.</text>
        <dbReference type="EC" id="3.2.1.17"/>
    </reaction>
</comment>
<dbReference type="SMART" id="SM00263">
    <property type="entry name" value="LYZ1"/>
    <property type="match status" value="1"/>
</dbReference>
<evidence type="ECO:0000256" key="6">
    <source>
        <dbReference type="RuleBase" id="RU004440"/>
    </source>
</evidence>
<feature type="signal peptide" evidence="7">
    <location>
        <begin position="1"/>
        <end position="18"/>
    </location>
</feature>
<accession>A0A6P7H2S2</accession>
<dbReference type="Gene3D" id="1.10.530.10">
    <property type="match status" value="1"/>
</dbReference>
<dbReference type="GO" id="GO:0031640">
    <property type="term" value="P:killing of cells of another organism"/>
    <property type="evidence" value="ECO:0007669"/>
    <property type="project" value="UniProtKB-KW"/>
</dbReference>
<proteinExistence type="inferred from homology"/>
<evidence type="ECO:0000256" key="7">
    <source>
        <dbReference type="SAM" id="SignalP"/>
    </source>
</evidence>
<keyword evidence="5" id="KW-0378">Hydrolase</keyword>
<dbReference type="GO" id="GO:0003796">
    <property type="term" value="F:lysozyme activity"/>
    <property type="evidence" value="ECO:0007669"/>
    <property type="project" value="UniProtKB-EC"/>
</dbReference>
<evidence type="ECO:0000259" key="8">
    <source>
        <dbReference type="PROSITE" id="PS00128"/>
    </source>
</evidence>
<gene>
    <name evidence="9" type="primary">LOC114343691</name>
</gene>
<keyword evidence="5" id="KW-0326">Glycosidase</keyword>
<dbReference type="PROSITE" id="PS00128">
    <property type="entry name" value="GLYCOSYL_HYDROL_F22_1"/>
    <property type="match status" value="1"/>
</dbReference>
<name>A0A6P7H2S2_DIAVI</name>
<dbReference type="InterPro" id="IPR001916">
    <property type="entry name" value="Glyco_hydro_22"/>
</dbReference>
<dbReference type="InterPro" id="IPR023346">
    <property type="entry name" value="Lysozyme-like_dom_sf"/>
</dbReference>
<dbReference type="RefSeq" id="XP_028150325.1">
    <property type="nucleotide sequence ID" value="XM_028294524.1"/>
</dbReference>
<keyword evidence="3" id="KW-0081">Bacteriolytic enzyme</keyword>
<keyword evidence="3" id="KW-0929">Antimicrobial</keyword>
<dbReference type="AlphaFoldDB" id="A0A6P7H2S2"/>
<protein>
    <recommendedName>
        <fullName evidence="2">lysozyme</fullName>
        <ecNumber evidence="2">3.2.1.17</ecNumber>
    </recommendedName>
</protein>
<sequence>MVSRATLLLLVVLPFAYCNKVYDKCTLARELLNEYHLPRWQIPTWICIVEHESRYNTAARNTQTNDHGLFQISQLYWCDPPAHPQGCGVTCDSLRDDDIHDDVKCVKKIFDEWQRMKGNGFKAWTTYDAYCGGNNEGYINGCGI</sequence>
<dbReference type="InParanoid" id="A0A6P7H2S2"/>
<dbReference type="FunCoup" id="A0A6P7H2S2">
    <property type="interactions" value="102"/>
</dbReference>
<evidence type="ECO:0000256" key="5">
    <source>
        <dbReference type="ARBA" id="ARBA00023295"/>
    </source>
</evidence>
<dbReference type="CDD" id="cd16899">
    <property type="entry name" value="LYZ_C_invert"/>
    <property type="match status" value="1"/>
</dbReference>
<dbReference type="PRINTS" id="PR00135">
    <property type="entry name" value="LYZLACT"/>
</dbReference>
<dbReference type="GO" id="GO:0042742">
    <property type="term" value="P:defense response to bacterium"/>
    <property type="evidence" value="ECO:0007669"/>
    <property type="project" value="UniProtKB-KW"/>
</dbReference>
<keyword evidence="4" id="KW-1015">Disulfide bond</keyword>
<dbReference type="InterPro" id="IPR019799">
    <property type="entry name" value="Glyco_hydro_22_CS"/>
</dbReference>
<comment type="similarity">
    <text evidence="6">Belongs to the glycosyl hydrolase 22 family.</text>
</comment>
<dbReference type="EC" id="3.2.1.17" evidence="2"/>
<dbReference type="PROSITE" id="PS51348">
    <property type="entry name" value="GLYCOSYL_HYDROL_F22_2"/>
    <property type="match status" value="1"/>
</dbReference>
<dbReference type="PANTHER" id="PTHR11407">
    <property type="entry name" value="LYSOZYME C"/>
    <property type="match status" value="1"/>
</dbReference>
<evidence type="ECO:0000256" key="4">
    <source>
        <dbReference type="ARBA" id="ARBA00023157"/>
    </source>
</evidence>
<feature type="chain" id="PRO_5027620521" description="lysozyme" evidence="7">
    <location>
        <begin position="19"/>
        <end position="144"/>
    </location>
</feature>
<feature type="domain" description="Glycosyl hydrolases family 22 (GH22)" evidence="8">
    <location>
        <begin position="87"/>
        <end position="105"/>
    </location>
</feature>